<dbReference type="EMBL" id="QGDO01000007">
    <property type="protein sequence ID" value="PWJ38510.1"/>
    <property type="molecule type" value="Genomic_DNA"/>
</dbReference>
<dbReference type="Pfam" id="PF00534">
    <property type="entry name" value="Glycos_transf_1"/>
    <property type="match status" value="1"/>
</dbReference>
<feature type="domain" description="Glycosyl transferase family 1" evidence="2">
    <location>
        <begin position="210"/>
        <end position="365"/>
    </location>
</feature>
<comment type="caution">
    <text evidence="4">The sequence shown here is derived from an EMBL/GenBank/DDBJ whole genome shotgun (WGS) entry which is preliminary data.</text>
</comment>
<reference evidence="4 5" key="1">
    <citation type="submission" date="2018-03" db="EMBL/GenBank/DDBJ databases">
        <title>Genomic Encyclopedia of Archaeal and Bacterial Type Strains, Phase II (KMG-II): from individual species to whole genera.</title>
        <authorList>
            <person name="Goeker M."/>
        </authorList>
    </citation>
    <scope>NUCLEOTIDE SEQUENCE [LARGE SCALE GENOMIC DNA]</scope>
    <source>
        <strain evidence="4 5">DSM 28229</strain>
    </source>
</reference>
<dbReference type="PANTHER" id="PTHR46401:SF2">
    <property type="entry name" value="GLYCOSYLTRANSFERASE WBBK-RELATED"/>
    <property type="match status" value="1"/>
</dbReference>
<keyword evidence="5" id="KW-1185">Reference proteome</keyword>
<dbReference type="GO" id="GO:0009103">
    <property type="term" value="P:lipopolysaccharide biosynthetic process"/>
    <property type="evidence" value="ECO:0007669"/>
    <property type="project" value="TreeGrafter"/>
</dbReference>
<proteinExistence type="predicted"/>
<dbReference type="SUPFAM" id="SSF53756">
    <property type="entry name" value="UDP-Glycosyltransferase/glycogen phosphorylase"/>
    <property type="match status" value="1"/>
</dbReference>
<accession>A0A315Z6B1</accession>
<dbReference type="AlphaFoldDB" id="A0A315Z6B1"/>
<dbReference type="Gene3D" id="3.40.50.2000">
    <property type="entry name" value="Glycogen Phosphorylase B"/>
    <property type="match status" value="2"/>
</dbReference>
<keyword evidence="1 4" id="KW-0808">Transferase</keyword>
<organism evidence="4 5">
    <name type="scientific">Sediminitomix flava</name>
    <dbReference type="NCBI Taxonomy" id="379075"/>
    <lineage>
        <taxon>Bacteria</taxon>
        <taxon>Pseudomonadati</taxon>
        <taxon>Bacteroidota</taxon>
        <taxon>Cytophagia</taxon>
        <taxon>Cytophagales</taxon>
        <taxon>Flammeovirgaceae</taxon>
        <taxon>Sediminitomix</taxon>
    </lineage>
</organism>
<dbReference type="InterPro" id="IPR001296">
    <property type="entry name" value="Glyco_trans_1"/>
</dbReference>
<dbReference type="PANTHER" id="PTHR46401">
    <property type="entry name" value="GLYCOSYLTRANSFERASE WBBK-RELATED"/>
    <property type="match status" value="1"/>
</dbReference>
<protein>
    <submittedName>
        <fullName evidence="4">Glycosyltransferase involved in cell wall biosynthesis</fullName>
    </submittedName>
</protein>
<evidence type="ECO:0000259" key="2">
    <source>
        <dbReference type="Pfam" id="PF00534"/>
    </source>
</evidence>
<evidence type="ECO:0000313" key="5">
    <source>
        <dbReference type="Proteomes" id="UP000245535"/>
    </source>
</evidence>
<sequence>MEQYLIEKVFTMNQLKTLTNEIDRKGLEDVTMVSCQHFHSGIGNYGFELANNLRKLDLDVTVYKPQKASYNDSHFHDYDWIKGYSYRSLGSLHPYLLPLFIRKKLLFKKASIFHAHWFLSGLALSNFKKPLIVTMHDVSLLHIVESTSRYQDYYRWALRRMIKNRIPIIVVSEQAKQDAIKFANYPEDLVHVVYNGINHQRFFPLDEIPKNDKFRIVYSGGLGKRKNVGLLLHAFKKLEDRFKDIELLIAGAFPERTEYPRLALELGLNNVKFTGYLPDEEMNNFYNSADLMIYPSLYEGFGFAPLEAMVTNTAVLSAKGGALNEVSGKGCETFEYNENDLVEKASFIIENAEERKKLAEKGRKWALSYTWEKSAMDTFQLYQCYS</sequence>
<dbReference type="GO" id="GO:0016757">
    <property type="term" value="F:glycosyltransferase activity"/>
    <property type="evidence" value="ECO:0007669"/>
    <property type="project" value="InterPro"/>
</dbReference>
<dbReference type="InterPro" id="IPR028098">
    <property type="entry name" value="Glyco_trans_4-like_N"/>
</dbReference>
<evidence type="ECO:0000259" key="3">
    <source>
        <dbReference type="Pfam" id="PF13439"/>
    </source>
</evidence>
<feature type="domain" description="Glycosyltransferase subfamily 4-like N-terminal" evidence="3">
    <location>
        <begin position="40"/>
        <end position="201"/>
    </location>
</feature>
<dbReference type="Proteomes" id="UP000245535">
    <property type="component" value="Unassembled WGS sequence"/>
</dbReference>
<dbReference type="CDD" id="cd03809">
    <property type="entry name" value="GT4_MtfB-like"/>
    <property type="match status" value="1"/>
</dbReference>
<evidence type="ECO:0000256" key="1">
    <source>
        <dbReference type="ARBA" id="ARBA00022679"/>
    </source>
</evidence>
<dbReference type="Pfam" id="PF13439">
    <property type="entry name" value="Glyco_transf_4"/>
    <property type="match status" value="1"/>
</dbReference>
<gene>
    <name evidence="4" type="ORF">BC781_107100</name>
</gene>
<evidence type="ECO:0000313" key="4">
    <source>
        <dbReference type="EMBL" id="PWJ38510.1"/>
    </source>
</evidence>
<name>A0A315Z6B1_SEDFL</name>